<keyword evidence="2" id="KW-1185">Reference proteome</keyword>
<gene>
    <name evidence="1" type="ORF">WCD74_16960</name>
</gene>
<evidence type="ECO:0000313" key="1">
    <source>
        <dbReference type="EMBL" id="MEJ2869470.1"/>
    </source>
</evidence>
<sequence length="135" mass="14336">MQTSGTFEVKAFTPTDVTPEPAVATALPIGLVHMEKTYAGGVTGRSATLFTAAFDQVTGVGSYLAMEAFEGTLDGREGTFAYMHSATTSGEDRRHEFFRIVEGSGTGALAGIRGTGWMRVDADGTHRVGFDYDVD</sequence>
<dbReference type="InterPro" id="IPR021607">
    <property type="entry name" value="DUF3224"/>
</dbReference>
<comment type="caution">
    <text evidence="1">The sequence shown here is derived from an EMBL/GenBank/DDBJ whole genome shotgun (WGS) entry which is preliminary data.</text>
</comment>
<dbReference type="SUPFAM" id="SSF159238">
    <property type="entry name" value="SO1590-like"/>
    <property type="match status" value="1"/>
</dbReference>
<dbReference type="Proteomes" id="UP001385809">
    <property type="component" value="Unassembled WGS sequence"/>
</dbReference>
<dbReference type="RefSeq" id="WP_337696049.1">
    <property type="nucleotide sequence ID" value="NZ_JBBEGN010000008.1"/>
</dbReference>
<protein>
    <submittedName>
        <fullName evidence="1">DUF3224 domain-containing protein</fullName>
    </submittedName>
</protein>
<dbReference type="EMBL" id="JBBEGN010000008">
    <property type="protein sequence ID" value="MEJ2869470.1"/>
    <property type="molecule type" value="Genomic_DNA"/>
</dbReference>
<dbReference type="InterPro" id="IPR023159">
    <property type="entry name" value="SO1590-like_sf"/>
</dbReference>
<dbReference type="Gene3D" id="2.40.350.10">
    <property type="entry name" value="SO1590-like"/>
    <property type="match status" value="1"/>
</dbReference>
<dbReference type="Pfam" id="PF11528">
    <property type="entry name" value="DUF3224"/>
    <property type="match status" value="1"/>
</dbReference>
<accession>A0ABU8MQA2</accession>
<proteinExistence type="predicted"/>
<evidence type="ECO:0000313" key="2">
    <source>
        <dbReference type="Proteomes" id="UP001385809"/>
    </source>
</evidence>
<name>A0ABU8MQA2_9PSEU</name>
<organism evidence="1 2">
    <name type="scientific">Actinomycetospora aurantiaca</name>
    <dbReference type="NCBI Taxonomy" id="3129233"/>
    <lineage>
        <taxon>Bacteria</taxon>
        <taxon>Bacillati</taxon>
        <taxon>Actinomycetota</taxon>
        <taxon>Actinomycetes</taxon>
        <taxon>Pseudonocardiales</taxon>
        <taxon>Pseudonocardiaceae</taxon>
        <taxon>Actinomycetospora</taxon>
    </lineage>
</organism>
<reference evidence="1 2" key="1">
    <citation type="submission" date="2024-03" db="EMBL/GenBank/DDBJ databases">
        <title>Actinomycetospora sp. OC33-EN08, a novel actinomycete isolated from wild orchid (Aerides multiflora).</title>
        <authorList>
            <person name="Suriyachadkun C."/>
        </authorList>
    </citation>
    <scope>NUCLEOTIDE SEQUENCE [LARGE SCALE GENOMIC DNA]</scope>
    <source>
        <strain evidence="1 2">OC33-EN08</strain>
    </source>
</reference>